<organism evidence="1 2">
    <name type="scientific">Decorospora gaudefroyi</name>
    <dbReference type="NCBI Taxonomy" id="184978"/>
    <lineage>
        <taxon>Eukaryota</taxon>
        <taxon>Fungi</taxon>
        <taxon>Dikarya</taxon>
        <taxon>Ascomycota</taxon>
        <taxon>Pezizomycotina</taxon>
        <taxon>Dothideomycetes</taxon>
        <taxon>Pleosporomycetidae</taxon>
        <taxon>Pleosporales</taxon>
        <taxon>Pleosporineae</taxon>
        <taxon>Pleosporaceae</taxon>
        <taxon>Decorospora</taxon>
    </lineage>
</organism>
<sequence length="142" mass="15721">MAQRRWTTEPLGVHSRGVVYVIGCRKSSTHPKARRTRTLCPAGLDRRLLFFICAVCQNPPKQGPVDCGGFWRTWSSTLLCDLLAVKASVVGQPFTRSPSTYPACRSWCQCRRYATYTTAALSRAGSWLAAVIIGFTCAARSF</sequence>
<accession>A0A6A5K1D1</accession>
<gene>
    <name evidence="1" type="ORF">BDW02DRAFT_95372</name>
</gene>
<keyword evidence="2" id="KW-1185">Reference proteome</keyword>
<proteinExistence type="predicted"/>
<reference evidence="1" key="1">
    <citation type="submission" date="2020-01" db="EMBL/GenBank/DDBJ databases">
        <authorList>
            <consortium name="DOE Joint Genome Institute"/>
            <person name="Haridas S."/>
            <person name="Albert R."/>
            <person name="Binder M."/>
            <person name="Bloem J."/>
            <person name="Labutti K."/>
            <person name="Salamov A."/>
            <person name="Andreopoulos B."/>
            <person name="Baker S.E."/>
            <person name="Barry K."/>
            <person name="Bills G."/>
            <person name="Bluhm B.H."/>
            <person name="Cannon C."/>
            <person name="Castanera R."/>
            <person name="Culley D.E."/>
            <person name="Daum C."/>
            <person name="Ezra D."/>
            <person name="Gonzalez J.B."/>
            <person name="Henrissat B."/>
            <person name="Kuo A."/>
            <person name="Liang C."/>
            <person name="Lipzen A."/>
            <person name="Lutzoni F."/>
            <person name="Magnuson J."/>
            <person name="Mondo S."/>
            <person name="Nolan M."/>
            <person name="Ohm R."/>
            <person name="Pangilinan J."/>
            <person name="Park H.-J."/>
            <person name="Ramirez L."/>
            <person name="Alfaro M."/>
            <person name="Sun H."/>
            <person name="Tritt A."/>
            <person name="Yoshinaga Y."/>
            <person name="Zwiers L.-H."/>
            <person name="Turgeon B.G."/>
            <person name="Goodwin S.B."/>
            <person name="Spatafora J.W."/>
            <person name="Crous P.W."/>
            <person name="Grigoriev I.V."/>
        </authorList>
    </citation>
    <scope>NUCLEOTIDE SEQUENCE</scope>
    <source>
        <strain evidence="1">P77</strain>
    </source>
</reference>
<evidence type="ECO:0000313" key="1">
    <source>
        <dbReference type="EMBL" id="KAF1830561.1"/>
    </source>
</evidence>
<dbReference type="AlphaFoldDB" id="A0A6A5K1D1"/>
<protein>
    <submittedName>
        <fullName evidence="1">Uncharacterized protein</fullName>
    </submittedName>
</protein>
<name>A0A6A5K1D1_9PLEO</name>
<dbReference type="EMBL" id="ML975392">
    <property type="protein sequence ID" value="KAF1830561.1"/>
    <property type="molecule type" value="Genomic_DNA"/>
</dbReference>
<evidence type="ECO:0000313" key="2">
    <source>
        <dbReference type="Proteomes" id="UP000800040"/>
    </source>
</evidence>
<dbReference type="Proteomes" id="UP000800040">
    <property type="component" value="Unassembled WGS sequence"/>
</dbReference>